<dbReference type="Proteomes" id="UP000058857">
    <property type="component" value="Chromosome 1"/>
</dbReference>
<evidence type="ECO:0000313" key="1">
    <source>
        <dbReference type="EMBL" id="ALO26388.1"/>
    </source>
</evidence>
<protein>
    <submittedName>
        <fullName evidence="1">Uncharacterized protein</fullName>
    </submittedName>
</protein>
<reference evidence="1 2" key="1">
    <citation type="journal article" date="2015" name="PLoS Negl. Trop. Dis.">
        <title>Distribution of Plasmids in Distinct Leptospira Pathogenic Species.</title>
        <authorList>
            <person name="Wang Y."/>
            <person name="Zhuang X."/>
            <person name="Zhong Y."/>
            <person name="Zhang C."/>
            <person name="Zhang Y."/>
            <person name="Zeng L."/>
            <person name="Zhu Y."/>
            <person name="He P."/>
            <person name="Dong K."/>
            <person name="Pal U."/>
            <person name="Guo X."/>
            <person name="Qin J."/>
        </authorList>
    </citation>
    <scope>NUCLEOTIDE SEQUENCE [LARGE SCALE GENOMIC DNA]</scope>
    <source>
        <strain evidence="1 2">56604</strain>
    </source>
</reference>
<gene>
    <name evidence="1" type="ORF">LBBP_02126</name>
</gene>
<dbReference type="EMBL" id="CP012029">
    <property type="protein sequence ID" value="ALO26388.1"/>
    <property type="molecule type" value="Genomic_DNA"/>
</dbReference>
<proteinExistence type="predicted"/>
<dbReference type="AlphaFoldDB" id="A0A0S2IRU8"/>
<sequence length="88" mass="10559">MHSLEKRNWRARKNWGWVEVRRFSCQLDLSDKAKNSSRFAPRVLGHAVDQWLPKFGVFVSGNYDLGRITKMRRRIDQNKSFLEYLRGF</sequence>
<accession>A0A0S2IRU8</accession>
<dbReference type="PATRIC" id="fig|280505.15.peg.2082"/>
<evidence type="ECO:0000313" key="2">
    <source>
        <dbReference type="Proteomes" id="UP000058857"/>
    </source>
</evidence>
<organism evidence="1">
    <name type="scientific">Leptospira borgpetersenii serovar Ballum</name>
    <dbReference type="NCBI Taxonomy" id="280505"/>
    <lineage>
        <taxon>Bacteria</taxon>
        <taxon>Pseudomonadati</taxon>
        <taxon>Spirochaetota</taxon>
        <taxon>Spirochaetia</taxon>
        <taxon>Leptospirales</taxon>
        <taxon>Leptospiraceae</taxon>
        <taxon>Leptospira</taxon>
    </lineage>
</organism>
<name>A0A0S2IRU8_LEPBO</name>